<accession>A0A6F8YQ13</accession>
<feature type="region of interest" description="Disordered" evidence="1">
    <location>
        <begin position="572"/>
        <end position="611"/>
    </location>
</feature>
<evidence type="ECO:0000256" key="1">
    <source>
        <dbReference type="SAM" id="MobiDB-lite"/>
    </source>
</evidence>
<name>A0A6F8YQ13_9ACTN</name>
<evidence type="ECO:0000313" key="3">
    <source>
        <dbReference type="Proteomes" id="UP000503011"/>
    </source>
</evidence>
<proteinExistence type="predicted"/>
<keyword evidence="3" id="KW-1185">Reference proteome</keyword>
<protein>
    <submittedName>
        <fullName evidence="2">Uncharacterized protein</fullName>
    </submittedName>
</protein>
<dbReference type="AlphaFoldDB" id="A0A6F8YQ13"/>
<gene>
    <name evidence="2" type="ORF">Psuf_055150</name>
</gene>
<evidence type="ECO:0000313" key="2">
    <source>
        <dbReference type="EMBL" id="BCB88202.1"/>
    </source>
</evidence>
<dbReference type="Proteomes" id="UP000503011">
    <property type="component" value="Chromosome"/>
</dbReference>
<reference evidence="2 3" key="2">
    <citation type="submission" date="2020-03" db="EMBL/GenBank/DDBJ databases">
        <authorList>
            <person name="Ichikawa N."/>
            <person name="Kimura A."/>
            <person name="Kitahashi Y."/>
            <person name="Uohara A."/>
        </authorList>
    </citation>
    <scope>NUCLEOTIDE SEQUENCE [LARGE SCALE GENOMIC DNA]</scope>
    <source>
        <strain evidence="2 3">NBRC 105367</strain>
    </source>
</reference>
<reference evidence="2 3" key="1">
    <citation type="submission" date="2020-03" db="EMBL/GenBank/DDBJ databases">
        <title>Whole genome shotgun sequence of Phytohabitans suffuscus NBRC 105367.</title>
        <authorList>
            <person name="Komaki H."/>
            <person name="Tamura T."/>
        </authorList>
    </citation>
    <scope>NUCLEOTIDE SEQUENCE [LARGE SCALE GENOMIC DNA]</scope>
    <source>
        <strain evidence="2 3">NBRC 105367</strain>
    </source>
</reference>
<organism evidence="2 3">
    <name type="scientific">Phytohabitans suffuscus</name>
    <dbReference type="NCBI Taxonomy" id="624315"/>
    <lineage>
        <taxon>Bacteria</taxon>
        <taxon>Bacillati</taxon>
        <taxon>Actinomycetota</taxon>
        <taxon>Actinomycetes</taxon>
        <taxon>Micromonosporales</taxon>
        <taxon>Micromonosporaceae</taxon>
    </lineage>
</organism>
<dbReference type="KEGG" id="psuu:Psuf_055150"/>
<dbReference type="RefSeq" id="WP_173159503.1">
    <property type="nucleotide sequence ID" value="NZ_AP022871.1"/>
</dbReference>
<dbReference type="EMBL" id="AP022871">
    <property type="protein sequence ID" value="BCB88202.1"/>
    <property type="molecule type" value="Genomic_DNA"/>
</dbReference>
<sequence length="611" mass="64024">MESERTPTPPAARAGSVFLRHYDRLTRIAYLVGPSGRAPQARLVRAHRDVQRALPWRSGRELTYPRLRRRVLRSAARRRLLPQPVLITWAWHTTVGGSAAHRTVADGLARLAPRARAAYVLVVVEGLTRADAVAAMRDLGWADADAAMTAAAGLVARLRDAHGLSGGHQRALLAEPPADPTVVRLRAPDPLGVRLLRAGRITLVAAALLLVAGLVASLPAGAPAQERPVVMRQAVPAVARVPAGAWTGTSEFTLAAWPSRGAKADDDTLVRAAAAAWQVGGAGDRAVTVTASAGAVTDPPVGAPALLFAGPVDGTTVVVLADSTRVATYTEREGAEPRLTVQPAPEHDEYATSALRLPAGEGKVRYLLAPWAAAPQTRALTGTGWRDLGVRDGLTEAVAIPAHERCWNGPLLRLRSTLVGQGLPYTLGDFGSAALAHLMYIPPGVPGPISRPHELDATGGPAAWSSLGCALADTRGRSPGSVTAWELWRGRLAQGTASLVCVRTAEPGSANQVSAVVVSGAPAVVATASGTRLCSRYAQDVVVAWWTRDTQGRWYHVAAGSHAVRRITVRTAAGTRQGPSPVVSGPFTRRPAGKVTVSATNDTGEPVPVLD</sequence>